<dbReference type="Pfam" id="PF00672">
    <property type="entry name" value="HAMP"/>
    <property type="match status" value="1"/>
</dbReference>
<feature type="transmembrane region" description="Helical" evidence="5">
    <location>
        <begin position="319"/>
        <end position="341"/>
    </location>
</feature>
<name>A0A0J8JMA6_9ALTE</name>
<dbReference type="Pfam" id="PF08376">
    <property type="entry name" value="NIT"/>
    <property type="match status" value="1"/>
</dbReference>
<reference evidence="8 9" key="1">
    <citation type="submission" date="2015-04" db="EMBL/GenBank/DDBJ databases">
        <title>Draft Genome Sequence of the Novel Agar-Digesting Marine Bacterium Q1.</title>
        <authorList>
            <person name="Li Y."/>
            <person name="Li D."/>
            <person name="Chen G."/>
            <person name="Du Z."/>
        </authorList>
    </citation>
    <scope>NUCLEOTIDE SEQUENCE [LARGE SCALE GENOMIC DNA]</scope>
    <source>
        <strain evidence="8 9">Q1</strain>
    </source>
</reference>
<dbReference type="PATRIC" id="fig|1513271.3.peg.1406"/>
<evidence type="ECO:0008006" key="10">
    <source>
        <dbReference type="Google" id="ProtNLM"/>
    </source>
</evidence>
<dbReference type="Gene3D" id="1.10.287.950">
    <property type="entry name" value="Methyl-accepting chemotaxis protein"/>
    <property type="match status" value="1"/>
</dbReference>
<dbReference type="PROSITE" id="PS50111">
    <property type="entry name" value="CHEMOTAXIS_TRANSDUC_2"/>
    <property type="match status" value="1"/>
</dbReference>
<dbReference type="GO" id="GO:0004888">
    <property type="term" value="F:transmembrane signaling receptor activity"/>
    <property type="evidence" value="ECO:0007669"/>
    <property type="project" value="InterPro"/>
</dbReference>
<protein>
    <recommendedName>
        <fullName evidence="10">Chemotaxis protein</fullName>
    </recommendedName>
</protein>
<gene>
    <name evidence="8" type="ORF">XM47_06855</name>
</gene>
<dbReference type="STRING" id="1513271.XM47_06855"/>
<dbReference type="CDD" id="cd11386">
    <property type="entry name" value="MCP_signal"/>
    <property type="match status" value="1"/>
</dbReference>
<dbReference type="InterPro" id="IPR004090">
    <property type="entry name" value="Chemotax_Me-accpt_rcpt"/>
</dbReference>
<dbReference type="PROSITE" id="PS50885">
    <property type="entry name" value="HAMP"/>
    <property type="match status" value="1"/>
</dbReference>
<sequence length="673" mass="75534">MHFLNNMKIMTRVLVIALLPLLVVCILSYEKYQDASDKKTNIRHLSLLMDFVNKGAVLLSALEEERDFSFGYYHTNKRQYSNEVRSQRKEVDRLINEFNHFIDATPEFQKLEDFYRKLSDFRTNLSELELARDAVDNLQNKFGDKGFTFYSYKARNFQLINLIEEIINLSDNKQVSLTATSLYYLLQSKDIISEQRGLIFSAAVKKGPFSVGRYWHYITIESTLNAYNGLFQRNASSSVRDFINDGFQHDHFVELNQFKKQLKTDFHKNDFKIKLPITAEHWFEIATTALNYYNQAQKIVLDEINQSLTEQLEQAESNLTTIAIVLVSLLLVITVVSYLIILSISKPLARLVKACHHVSQTKDMSYRVTVKGTDEVAEVNKALNYLLASVDQALQQIDKHTHFVAGITDNVATAMQQTMRNTDNQNEATDNVSVAVNEMTASIGEVAQNSHLTTDAVQRAHQTSVQSAEVANSGRHLMEQLIDELGKTSLVVEKLNDETNTISTVLNVIQGIAEQTNLLALNAAIEAARAGEQGRGFAVVADEVRGLASRTQESTKQIREQIETLLAGSNSAVTNMLALQSKGEEAIKVVVDSVEAFSGLREELDAISDMSIQIATAAEEQTSVANEINERVHAIKADAQQMAGQAHENQQACEQLVETGEQLKTCVNEFKIS</sequence>
<keyword evidence="5" id="KW-0812">Transmembrane</keyword>
<dbReference type="PRINTS" id="PR00260">
    <property type="entry name" value="CHEMTRNSDUCR"/>
</dbReference>
<dbReference type="RefSeq" id="WP_048691058.1">
    <property type="nucleotide sequence ID" value="NZ_KQ130486.1"/>
</dbReference>
<dbReference type="OrthoDB" id="2489132at2"/>
<keyword evidence="5" id="KW-0472">Membrane</keyword>
<proteinExistence type="inferred from homology"/>
<dbReference type="GO" id="GO:0016020">
    <property type="term" value="C:membrane"/>
    <property type="evidence" value="ECO:0007669"/>
    <property type="project" value="UniProtKB-SubCell"/>
</dbReference>
<keyword evidence="5" id="KW-1133">Transmembrane helix</keyword>
<dbReference type="PANTHER" id="PTHR32089">
    <property type="entry name" value="METHYL-ACCEPTING CHEMOTAXIS PROTEIN MCPB"/>
    <property type="match status" value="1"/>
</dbReference>
<accession>A0A0J8JMA6</accession>
<evidence type="ECO:0000256" key="4">
    <source>
        <dbReference type="PROSITE-ProRule" id="PRU00284"/>
    </source>
</evidence>
<evidence type="ECO:0000256" key="5">
    <source>
        <dbReference type="SAM" id="Phobius"/>
    </source>
</evidence>
<dbReference type="SUPFAM" id="SSF58104">
    <property type="entry name" value="Methyl-accepting chemotaxis protein (MCP) signaling domain"/>
    <property type="match status" value="1"/>
</dbReference>
<evidence type="ECO:0000313" key="9">
    <source>
        <dbReference type="Proteomes" id="UP000037600"/>
    </source>
</evidence>
<comment type="caution">
    <text evidence="8">The sequence shown here is derived from an EMBL/GenBank/DDBJ whole genome shotgun (WGS) entry which is preliminary data.</text>
</comment>
<dbReference type="Pfam" id="PF00015">
    <property type="entry name" value="MCPsignal"/>
    <property type="match status" value="1"/>
</dbReference>
<evidence type="ECO:0000256" key="1">
    <source>
        <dbReference type="ARBA" id="ARBA00004370"/>
    </source>
</evidence>
<evidence type="ECO:0000259" key="7">
    <source>
        <dbReference type="PROSITE" id="PS50885"/>
    </source>
</evidence>
<dbReference type="GO" id="GO:0007165">
    <property type="term" value="P:signal transduction"/>
    <property type="evidence" value="ECO:0007669"/>
    <property type="project" value="UniProtKB-KW"/>
</dbReference>
<comment type="similarity">
    <text evidence="3">Belongs to the methyl-accepting chemotaxis (MCP) protein family.</text>
</comment>
<dbReference type="AlphaFoldDB" id="A0A0J8JMA6"/>
<dbReference type="InterPro" id="IPR003660">
    <property type="entry name" value="HAMP_dom"/>
</dbReference>
<dbReference type="InterPro" id="IPR004089">
    <property type="entry name" value="MCPsignal_dom"/>
</dbReference>
<feature type="domain" description="Methyl-accepting transducer" evidence="6">
    <location>
        <begin position="400"/>
        <end position="636"/>
    </location>
</feature>
<evidence type="ECO:0000259" key="6">
    <source>
        <dbReference type="PROSITE" id="PS50111"/>
    </source>
</evidence>
<dbReference type="EMBL" id="LAZL01000009">
    <property type="protein sequence ID" value="KMT65726.1"/>
    <property type="molecule type" value="Genomic_DNA"/>
</dbReference>
<dbReference type="Proteomes" id="UP000037600">
    <property type="component" value="Unassembled WGS sequence"/>
</dbReference>
<dbReference type="FunFam" id="1.10.287.950:FF:000001">
    <property type="entry name" value="Methyl-accepting chemotaxis sensory transducer"/>
    <property type="match status" value="1"/>
</dbReference>
<evidence type="ECO:0000256" key="3">
    <source>
        <dbReference type="ARBA" id="ARBA00029447"/>
    </source>
</evidence>
<evidence type="ECO:0000256" key="2">
    <source>
        <dbReference type="ARBA" id="ARBA00023224"/>
    </source>
</evidence>
<dbReference type="InterPro" id="IPR013587">
    <property type="entry name" value="Nitrate/nitrite_sensing"/>
</dbReference>
<evidence type="ECO:0000313" key="8">
    <source>
        <dbReference type="EMBL" id="KMT65726.1"/>
    </source>
</evidence>
<keyword evidence="9" id="KW-1185">Reference proteome</keyword>
<comment type="subcellular location">
    <subcellularLocation>
        <location evidence="1">Membrane</location>
    </subcellularLocation>
</comment>
<feature type="domain" description="HAMP" evidence="7">
    <location>
        <begin position="342"/>
        <end position="395"/>
    </location>
</feature>
<dbReference type="PANTHER" id="PTHR32089:SF112">
    <property type="entry name" value="LYSOZYME-LIKE PROTEIN-RELATED"/>
    <property type="match status" value="1"/>
</dbReference>
<keyword evidence="2 4" id="KW-0807">Transducer</keyword>
<dbReference type="SMART" id="SM00283">
    <property type="entry name" value="MA"/>
    <property type="match status" value="1"/>
</dbReference>
<organism evidence="8 9">
    <name type="scientific">Catenovulum maritimum</name>
    <dbReference type="NCBI Taxonomy" id="1513271"/>
    <lineage>
        <taxon>Bacteria</taxon>
        <taxon>Pseudomonadati</taxon>
        <taxon>Pseudomonadota</taxon>
        <taxon>Gammaproteobacteria</taxon>
        <taxon>Alteromonadales</taxon>
        <taxon>Alteromonadaceae</taxon>
        <taxon>Catenovulum</taxon>
    </lineage>
</organism>
<dbReference type="GO" id="GO:0006935">
    <property type="term" value="P:chemotaxis"/>
    <property type="evidence" value="ECO:0007669"/>
    <property type="project" value="InterPro"/>
</dbReference>
<dbReference type="CDD" id="cd06225">
    <property type="entry name" value="HAMP"/>
    <property type="match status" value="1"/>
</dbReference>
<dbReference type="SMART" id="SM00304">
    <property type="entry name" value="HAMP"/>
    <property type="match status" value="1"/>
</dbReference>